<proteinExistence type="predicted"/>
<accession>A0A1H9F0K2</accession>
<organism evidence="1 2">
    <name type="scientific">Thalassovita taeanensis</name>
    <dbReference type="NCBI Taxonomy" id="657014"/>
    <lineage>
        <taxon>Bacteria</taxon>
        <taxon>Pseudomonadati</taxon>
        <taxon>Pseudomonadota</taxon>
        <taxon>Alphaproteobacteria</taxon>
        <taxon>Rhodobacterales</taxon>
        <taxon>Roseobacteraceae</taxon>
        <taxon>Thalassovita</taxon>
    </lineage>
</organism>
<evidence type="ECO:0000313" key="1">
    <source>
        <dbReference type="EMBL" id="SEQ31397.1"/>
    </source>
</evidence>
<dbReference type="OrthoDB" id="7848073at2"/>
<dbReference type="STRING" id="657014.SAMN04488092_105242"/>
<keyword evidence="2" id="KW-1185">Reference proteome</keyword>
<reference evidence="1 2" key="1">
    <citation type="submission" date="2016-10" db="EMBL/GenBank/DDBJ databases">
        <authorList>
            <person name="de Groot N.N."/>
        </authorList>
    </citation>
    <scope>NUCLEOTIDE SEQUENCE [LARGE SCALE GENOMIC DNA]</scope>
    <source>
        <strain evidence="1 2">DSM 22007</strain>
    </source>
</reference>
<name>A0A1H9F0K2_9RHOB</name>
<sequence length="213" mass="23968">MRYAAQTAEANNSFELGQASISLCGHHKTIETFRDVENALSATARASTPSIADWAHRAIDFRILERLLGDLDHPVEAFKTLLPDDWSDISEEIRDRIPSNARNNHMRLVAKFKRAIGFYRPDLDPWSALQVLADIEMAKTSPSLGRVKALAKEGDLRPVEMNNIWIEQQLTDLAQQNEAEIRGIFLFLVRLSKKPAVQTSGLLQGDLRLPPNQ</sequence>
<dbReference type="AlphaFoldDB" id="A0A1H9F0K2"/>
<protein>
    <submittedName>
        <fullName evidence="1">Uncharacterized protein</fullName>
    </submittedName>
</protein>
<gene>
    <name evidence="1" type="ORF">SAMN04488092_105242</name>
</gene>
<dbReference type="EMBL" id="FOEP01000005">
    <property type="protein sequence ID" value="SEQ31397.1"/>
    <property type="molecule type" value="Genomic_DNA"/>
</dbReference>
<dbReference type="Proteomes" id="UP000198634">
    <property type="component" value="Unassembled WGS sequence"/>
</dbReference>
<dbReference type="RefSeq" id="WP_090269683.1">
    <property type="nucleotide sequence ID" value="NZ_FOEP01000005.1"/>
</dbReference>
<evidence type="ECO:0000313" key="2">
    <source>
        <dbReference type="Proteomes" id="UP000198634"/>
    </source>
</evidence>